<dbReference type="Proteomes" id="UP000008815">
    <property type="component" value="Chromosome 2"/>
</dbReference>
<dbReference type="Gene3D" id="3.30.70.100">
    <property type="match status" value="1"/>
</dbReference>
<dbReference type="InterPro" id="IPR025444">
    <property type="entry name" value="Monooxy_af470"/>
</dbReference>
<dbReference type="Pfam" id="PF13826">
    <property type="entry name" value="Monooxy_af470-like"/>
    <property type="match status" value="1"/>
</dbReference>
<dbReference type="InterPro" id="IPR007138">
    <property type="entry name" value="ABM_dom"/>
</dbReference>
<proteinExistence type="predicted"/>
<dbReference type="KEGG" id="bmj:BMULJ_05124"/>
<name>A0A0H3KPH2_BURM1</name>
<dbReference type="RefSeq" id="WP_012216365.1">
    <property type="nucleotide sequence ID" value="NC_010086.1"/>
</dbReference>
<dbReference type="KEGG" id="bmu:Bmul_3402"/>
<sequence>MYIAAFIYKPGEVDDEFHRLSAIIDGIAARLPGFVGAESWRSADGRLVNASYYWRDEASLKAFASAPQHLDAKRQFRKWYGGYHVVISKVERAYGDGSVEHFVPDSRRSGGR</sequence>
<accession>A0A0H3KPH2</accession>
<dbReference type="EMBL" id="AP009386">
    <property type="protein sequence ID" value="BAG46963.1"/>
    <property type="molecule type" value="Genomic_DNA"/>
</dbReference>
<dbReference type="InterPro" id="IPR011008">
    <property type="entry name" value="Dimeric_a/b-barrel"/>
</dbReference>
<dbReference type="PROSITE" id="PS51725">
    <property type="entry name" value="ABM"/>
    <property type="match status" value="1"/>
</dbReference>
<dbReference type="AlphaFoldDB" id="A0A0H3KPH2"/>
<dbReference type="HOGENOM" id="CLU_149845_0_0_4"/>
<dbReference type="STRING" id="395019.BMULJ_05124"/>
<feature type="domain" description="ABM" evidence="1">
    <location>
        <begin position="1"/>
        <end position="90"/>
    </location>
</feature>
<keyword evidence="3" id="KW-1185">Reference proteome</keyword>
<dbReference type="SUPFAM" id="SSF54909">
    <property type="entry name" value="Dimeric alpha+beta barrel"/>
    <property type="match status" value="1"/>
</dbReference>
<evidence type="ECO:0000259" key="1">
    <source>
        <dbReference type="PROSITE" id="PS51725"/>
    </source>
</evidence>
<organism evidence="2 3">
    <name type="scientific">Burkholderia multivorans (strain ATCC 17616 / 249)</name>
    <dbReference type="NCBI Taxonomy" id="395019"/>
    <lineage>
        <taxon>Bacteria</taxon>
        <taxon>Pseudomonadati</taxon>
        <taxon>Pseudomonadota</taxon>
        <taxon>Betaproteobacteria</taxon>
        <taxon>Burkholderiales</taxon>
        <taxon>Burkholderiaceae</taxon>
        <taxon>Burkholderia</taxon>
        <taxon>Burkholderia cepacia complex</taxon>
    </lineage>
</organism>
<evidence type="ECO:0000313" key="3">
    <source>
        <dbReference type="Proteomes" id="UP000008815"/>
    </source>
</evidence>
<reference evidence="2 3" key="1">
    <citation type="submission" date="2007-04" db="EMBL/GenBank/DDBJ databases">
        <title>Complete genome sequence of Burkholderia multivorans ATCC 17616.</title>
        <authorList>
            <person name="Ohtsubo Y."/>
            <person name="Yamashita A."/>
            <person name="Kurokawa K."/>
            <person name="Takami H."/>
            <person name="Yuhara S."/>
            <person name="Nishiyama E."/>
            <person name="Endo R."/>
            <person name="Miyazaki R."/>
            <person name="Ono A."/>
            <person name="Yano K."/>
            <person name="Ito M."/>
            <person name="Sota M."/>
            <person name="Yuji N."/>
            <person name="Hattori M."/>
            <person name="Tsuda M."/>
        </authorList>
    </citation>
    <scope>NUCLEOTIDE SEQUENCE [LARGE SCALE GENOMIC DNA]</scope>
    <source>
        <strain evidence="3">ATCC 17616 / 249</strain>
    </source>
</reference>
<evidence type="ECO:0000313" key="2">
    <source>
        <dbReference type="EMBL" id="BAG46963.1"/>
    </source>
</evidence>
<dbReference type="eggNOG" id="COG2329">
    <property type="taxonomic scope" value="Bacteria"/>
</dbReference>
<protein>
    <recommendedName>
        <fullName evidence="1">ABM domain-containing protein</fullName>
    </recommendedName>
</protein>
<gene>
    <name evidence="2" type="ordered locus">BMULJ_05124</name>
</gene>